<dbReference type="PANTHER" id="PTHR33121:SF70">
    <property type="entry name" value="SIGNALING PROTEIN YKOW"/>
    <property type="match status" value="1"/>
</dbReference>
<gene>
    <name evidence="2" type="ORF">JAZ04_08900</name>
</gene>
<reference evidence="2" key="1">
    <citation type="journal article" date="2021" name="Proc. Natl. Acad. Sci. U.S.A.">
        <title>Global biogeography of chemosynthetic symbionts reveals both localized and globally distributed symbiont groups. .</title>
        <authorList>
            <person name="Osvatic J.T."/>
            <person name="Wilkins L.G.E."/>
            <person name="Leibrecht L."/>
            <person name="Leray M."/>
            <person name="Zauner S."/>
            <person name="Polzin J."/>
            <person name="Camacho Y."/>
            <person name="Gros O."/>
            <person name="van Gils J.A."/>
            <person name="Eisen J.A."/>
            <person name="Petersen J.M."/>
            <person name="Yuen B."/>
        </authorList>
    </citation>
    <scope>NUCLEOTIDE SEQUENCE</scope>
    <source>
        <strain evidence="2">MAGL173</strain>
    </source>
</reference>
<dbReference type="InterPro" id="IPR035919">
    <property type="entry name" value="EAL_sf"/>
</dbReference>
<dbReference type="PROSITE" id="PS50883">
    <property type="entry name" value="EAL"/>
    <property type="match status" value="1"/>
</dbReference>
<dbReference type="PANTHER" id="PTHR33121">
    <property type="entry name" value="CYCLIC DI-GMP PHOSPHODIESTERASE PDEF"/>
    <property type="match status" value="1"/>
</dbReference>
<evidence type="ECO:0000313" key="2">
    <source>
        <dbReference type="EMBL" id="MCG7938959.1"/>
    </source>
</evidence>
<name>A0A9E4N0W1_9GAMM</name>
<sequence>MSDILQDENDVAIAKAIISMATNLSLDVLAEGIETEDQLKFLLQQGCKCGQGFYFARPMPAPELEAFMS</sequence>
<dbReference type="Proteomes" id="UP000886687">
    <property type="component" value="Unassembled WGS sequence"/>
</dbReference>
<proteinExistence type="predicted"/>
<accession>A0A9E4N0W1</accession>
<dbReference type="EMBL" id="JAEPDI010000004">
    <property type="protein sequence ID" value="MCG7938959.1"/>
    <property type="molecule type" value="Genomic_DNA"/>
</dbReference>
<dbReference type="Gene3D" id="3.20.20.450">
    <property type="entry name" value="EAL domain"/>
    <property type="match status" value="1"/>
</dbReference>
<feature type="domain" description="EAL" evidence="1">
    <location>
        <begin position="1"/>
        <end position="69"/>
    </location>
</feature>
<dbReference type="Pfam" id="PF00563">
    <property type="entry name" value="EAL"/>
    <property type="match status" value="1"/>
</dbReference>
<dbReference type="SUPFAM" id="SSF141868">
    <property type="entry name" value="EAL domain-like"/>
    <property type="match status" value="1"/>
</dbReference>
<dbReference type="AlphaFoldDB" id="A0A9E4N0W1"/>
<evidence type="ECO:0000259" key="1">
    <source>
        <dbReference type="PROSITE" id="PS50883"/>
    </source>
</evidence>
<evidence type="ECO:0000313" key="3">
    <source>
        <dbReference type="Proteomes" id="UP000886687"/>
    </source>
</evidence>
<comment type="caution">
    <text evidence="2">The sequence shown here is derived from an EMBL/GenBank/DDBJ whole genome shotgun (WGS) entry which is preliminary data.</text>
</comment>
<protein>
    <submittedName>
        <fullName evidence="2">EAL domain-containing protein</fullName>
    </submittedName>
</protein>
<dbReference type="InterPro" id="IPR001633">
    <property type="entry name" value="EAL_dom"/>
</dbReference>
<organism evidence="2 3">
    <name type="scientific">Candidatus Thiodiazotropha lotti</name>
    <dbReference type="NCBI Taxonomy" id="2792787"/>
    <lineage>
        <taxon>Bacteria</taxon>
        <taxon>Pseudomonadati</taxon>
        <taxon>Pseudomonadota</taxon>
        <taxon>Gammaproteobacteria</taxon>
        <taxon>Chromatiales</taxon>
        <taxon>Sedimenticolaceae</taxon>
        <taxon>Candidatus Thiodiazotropha</taxon>
    </lineage>
</organism>
<dbReference type="CDD" id="cd01948">
    <property type="entry name" value="EAL"/>
    <property type="match status" value="1"/>
</dbReference>
<dbReference type="GO" id="GO:0071111">
    <property type="term" value="F:cyclic-guanylate-specific phosphodiesterase activity"/>
    <property type="evidence" value="ECO:0007669"/>
    <property type="project" value="InterPro"/>
</dbReference>
<dbReference type="InterPro" id="IPR050706">
    <property type="entry name" value="Cyclic-di-GMP_PDE-like"/>
</dbReference>